<dbReference type="Gene3D" id="2.40.50.180">
    <property type="entry name" value="CheA-289, Domain 4"/>
    <property type="match status" value="1"/>
</dbReference>
<evidence type="ECO:0000313" key="3">
    <source>
        <dbReference type="Proteomes" id="UP000006365"/>
    </source>
</evidence>
<dbReference type="GO" id="GO:0007165">
    <property type="term" value="P:signal transduction"/>
    <property type="evidence" value="ECO:0007669"/>
    <property type="project" value="InterPro"/>
</dbReference>
<dbReference type="SMART" id="SM00260">
    <property type="entry name" value="CheW"/>
    <property type="match status" value="1"/>
</dbReference>
<reference evidence="2 3" key="1">
    <citation type="journal article" date="2011" name="Stand. Genomic Sci.">
        <title>Complete genome sequence of Desulfobulbus propionicus type strain (1pr3).</title>
        <authorList>
            <person name="Pagani I."/>
            <person name="Lapidus A."/>
            <person name="Nolan M."/>
            <person name="Lucas S."/>
            <person name="Hammon N."/>
            <person name="Deshpande S."/>
            <person name="Cheng J.F."/>
            <person name="Chertkov O."/>
            <person name="Davenport K."/>
            <person name="Tapia R."/>
            <person name="Han C."/>
            <person name="Goodwin L."/>
            <person name="Pitluck S."/>
            <person name="Liolios K."/>
            <person name="Mavromatis K."/>
            <person name="Ivanova N."/>
            <person name="Mikhailova N."/>
            <person name="Pati A."/>
            <person name="Chen A."/>
            <person name="Palaniappan K."/>
            <person name="Land M."/>
            <person name="Hauser L."/>
            <person name="Chang Y.J."/>
            <person name="Jeffries C.D."/>
            <person name="Detter J.C."/>
            <person name="Brambilla E."/>
            <person name="Kannan K.P."/>
            <person name="Djao O.D."/>
            <person name="Rohde M."/>
            <person name="Pukall R."/>
            <person name="Spring S."/>
            <person name="Goker M."/>
            <person name="Sikorski J."/>
            <person name="Woyke T."/>
            <person name="Bristow J."/>
            <person name="Eisen J.A."/>
            <person name="Markowitz V."/>
            <person name="Hugenholtz P."/>
            <person name="Kyrpides N.C."/>
            <person name="Klenk H.P."/>
        </authorList>
    </citation>
    <scope>NUCLEOTIDE SEQUENCE [LARGE SCALE GENOMIC DNA]</scope>
    <source>
        <strain evidence="3">ATCC 33891 / DSM 2032 / 1pr3</strain>
    </source>
</reference>
<dbReference type="KEGG" id="dpr:Despr_2278"/>
<gene>
    <name evidence="2" type="ordered locus">Despr_2278</name>
</gene>
<dbReference type="Proteomes" id="UP000006365">
    <property type="component" value="Chromosome"/>
</dbReference>
<dbReference type="SUPFAM" id="SSF50341">
    <property type="entry name" value="CheW-like"/>
    <property type="match status" value="1"/>
</dbReference>
<name>A0A7U3YN40_DESPD</name>
<dbReference type="EMBL" id="CP002364">
    <property type="protein sequence ID" value="ADW18422.1"/>
    <property type="molecule type" value="Genomic_DNA"/>
</dbReference>
<dbReference type="GO" id="GO:0006935">
    <property type="term" value="P:chemotaxis"/>
    <property type="evidence" value="ECO:0007669"/>
    <property type="project" value="InterPro"/>
</dbReference>
<keyword evidence="3" id="KW-1185">Reference proteome</keyword>
<dbReference type="Pfam" id="PF01584">
    <property type="entry name" value="CheW"/>
    <property type="match status" value="1"/>
</dbReference>
<dbReference type="InterPro" id="IPR036061">
    <property type="entry name" value="CheW-like_dom_sf"/>
</dbReference>
<dbReference type="Gene3D" id="2.30.30.40">
    <property type="entry name" value="SH3 Domains"/>
    <property type="match status" value="1"/>
</dbReference>
<proteinExistence type="predicted"/>
<dbReference type="AlphaFoldDB" id="A0A7U3YN40"/>
<dbReference type="PANTHER" id="PTHR22617:SF23">
    <property type="entry name" value="CHEMOTAXIS PROTEIN CHEW"/>
    <property type="match status" value="1"/>
</dbReference>
<accession>A0A7U3YN40</accession>
<organism evidence="2 3">
    <name type="scientific">Desulfobulbus propionicus (strain ATCC 33891 / DSM 2032 / VKM B-1956 / 1pr3)</name>
    <dbReference type="NCBI Taxonomy" id="577650"/>
    <lineage>
        <taxon>Bacteria</taxon>
        <taxon>Pseudomonadati</taxon>
        <taxon>Thermodesulfobacteriota</taxon>
        <taxon>Desulfobulbia</taxon>
        <taxon>Desulfobulbales</taxon>
        <taxon>Desulfobulbaceae</taxon>
        <taxon>Desulfobulbus</taxon>
    </lineage>
</organism>
<protein>
    <submittedName>
        <fullName evidence="2">CheW protein</fullName>
    </submittedName>
</protein>
<dbReference type="PROSITE" id="PS50851">
    <property type="entry name" value="CHEW"/>
    <property type="match status" value="1"/>
</dbReference>
<evidence type="ECO:0000259" key="1">
    <source>
        <dbReference type="PROSITE" id="PS50851"/>
    </source>
</evidence>
<dbReference type="RefSeq" id="WP_015724960.1">
    <property type="nucleotide sequence ID" value="NC_014972.1"/>
</dbReference>
<feature type="domain" description="CheW-like" evidence="1">
    <location>
        <begin position="10"/>
        <end position="150"/>
    </location>
</feature>
<sequence>MNPSPPQENRVELATFQVGEALCGMAIHQIQEINKLSQLTRVPQAPADVLGILNLRGQIVTVLDLARRLGLGSTEPDSLCRVIIVNSAGNKVGILVHRISDVVSVEQTEKAPPPANMRGIQGRFFTGVYKREHNLIGLLDIDKVLSLDDN</sequence>
<dbReference type="GO" id="GO:0005829">
    <property type="term" value="C:cytosol"/>
    <property type="evidence" value="ECO:0007669"/>
    <property type="project" value="TreeGrafter"/>
</dbReference>
<dbReference type="InterPro" id="IPR039315">
    <property type="entry name" value="CheW"/>
</dbReference>
<dbReference type="InterPro" id="IPR002545">
    <property type="entry name" value="CheW-lke_dom"/>
</dbReference>
<evidence type="ECO:0000313" key="2">
    <source>
        <dbReference type="EMBL" id="ADW18422.1"/>
    </source>
</evidence>
<dbReference type="PANTHER" id="PTHR22617">
    <property type="entry name" value="CHEMOTAXIS SENSOR HISTIDINE KINASE-RELATED"/>
    <property type="match status" value="1"/>
</dbReference>